<dbReference type="PANTHER" id="PTHR23088">
    <property type="entry name" value="NITRILASE-RELATED"/>
    <property type="match status" value="1"/>
</dbReference>
<organism evidence="3 4">
    <name type="scientific">Leclercia adecarboxylata</name>
    <dbReference type="NCBI Taxonomy" id="83655"/>
    <lineage>
        <taxon>Bacteria</taxon>
        <taxon>Pseudomonadati</taxon>
        <taxon>Pseudomonadota</taxon>
        <taxon>Gammaproteobacteria</taxon>
        <taxon>Enterobacterales</taxon>
        <taxon>Enterobacteriaceae</taxon>
        <taxon>Leclercia</taxon>
    </lineage>
</organism>
<dbReference type="PROSITE" id="PS01227">
    <property type="entry name" value="UPF0012"/>
    <property type="match status" value="1"/>
</dbReference>
<protein>
    <submittedName>
        <fullName evidence="3">Carbon-nitrogen hydrolase family protein</fullName>
    </submittedName>
</protein>
<dbReference type="SUPFAM" id="SSF56317">
    <property type="entry name" value="Carbon-nitrogen hydrolase"/>
    <property type="match status" value="1"/>
</dbReference>
<dbReference type="RefSeq" id="WP_279653289.1">
    <property type="nucleotide sequence ID" value="NZ_JAOURS010000273.1"/>
</dbReference>
<dbReference type="Gene3D" id="3.60.110.10">
    <property type="entry name" value="Carbon-nitrogen hydrolase"/>
    <property type="match status" value="1"/>
</dbReference>
<comment type="similarity">
    <text evidence="1">Belongs to the carbon-nitrogen hydrolase superfamily. NIT1/NIT2 family.</text>
</comment>
<dbReference type="InterPro" id="IPR036526">
    <property type="entry name" value="C-N_Hydrolase_sf"/>
</dbReference>
<dbReference type="Pfam" id="PF00795">
    <property type="entry name" value="CN_hydrolase"/>
    <property type="match status" value="1"/>
</dbReference>
<dbReference type="EMBL" id="JAOURS010000273">
    <property type="protein sequence ID" value="MDC6641729.1"/>
    <property type="molecule type" value="Genomic_DNA"/>
</dbReference>
<proteinExistence type="inferred from homology"/>
<gene>
    <name evidence="3" type="ORF">OEZ79_26565</name>
</gene>
<feature type="non-terminal residue" evidence="3">
    <location>
        <position position="1"/>
    </location>
</feature>
<sequence>MMGRKDSDKVAIREGDQDGPIQTFLADAARRHKLWLVGGTLPMWCEDEQRVRNTSLAFNPAGLRVARYDKIHLFNFVRGEERYDEARTIEPGATPVAFDAPCGRVGMSVCYDLRFPELYRALAAPGNLNLILMPAAFTYVTGAA</sequence>
<dbReference type="Proteomes" id="UP001149314">
    <property type="component" value="Unassembled WGS sequence"/>
</dbReference>
<evidence type="ECO:0000256" key="1">
    <source>
        <dbReference type="ARBA" id="ARBA00010613"/>
    </source>
</evidence>
<name>A0A9X3YGV0_9ENTR</name>
<dbReference type="AlphaFoldDB" id="A0A9X3YGV0"/>
<evidence type="ECO:0000313" key="3">
    <source>
        <dbReference type="EMBL" id="MDC6641729.1"/>
    </source>
</evidence>
<keyword evidence="3" id="KW-0378">Hydrolase</keyword>
<dbReference type="PANTHER" id="PTHR23088:SF27">
    <property type="entry name" value="DEAMINATED GLUTATHIONE AMIDASE"/>
    <property type="match status" value="1"/>
</dbReference>
<comment type="caution">
    <text evidence="3">The sequence shown here is derived from an EMBL/GenBank/DDBJ whole genome shotgun (WGS) entry which is preliminary data.</text>
</comment>
<evidence type="ECO:0000313" key="4">
    <source>
        <dbReference type="Proteomes" id="UP001149314"/>
    </source>
</evidence>
<evidence type="ECO:0000259" key="2">
    <source>
        <dbReference type="PROSITE" id="PS50263"/>
    </source>
</evidence>
<dbReference type="InterPro" id="IPR003010">
    <property type="entry name" value="C-N_Hydrolase"/>
</dbReference>
<accession>A0A9X3YGV0</accession>
<reference evidence="3" key="1">
    <citation type="journal article" date="2023" name="Genes Genomics">
        <title>Genomic insights of Leclercia adecarboxylata strains linked to an outbreak in public hospitals in Mexico.</title>
        <authorList>
            <person name="Barrios-Villa E."/>
            <person name="Pacheco-Flores B."/>
            <person name="Lozano-Zarain P."/>
            <person name="Del Campo-Ortega R."/>
            <person name="de Jesus Ascencio-Montiel I."/>
            <person name="Gonzalez-Leon M."/>
            <person name="Camorlinga-Ponce M."/>
            <person name="Gaytan Cervantes F.J."/>
            <person name="Gonzalez Torres C."/>
            <person name="Aguilar E."/>
            <person name="Gonzalez Ibarra J."/>
            <person name="Torres Lopez F.J."/>
            <person name="Rosas-Vargas H."/>
            <person name="Gonzalez-Bonilla C.R."/>
            <person name="Del Carmen Rocha-Gracia R."/>
        </authorList>
    </citation>
    <scope>NUCLEOTIDE SEQUENCE</scope>
    <source>
        <strain evidence="3">Lac40</strain>
    </source>
</reference>
<dbReference type="InterPro" id="IPR001110">
    <property type="entry name" value="UPF0012_CS"/>
</dbReference>
<feature type="domain" description="CN hydrolase" evidence="2">
    <location>
        <begin position="1"/>
        <end position="144"/>
    </location>
</feature>
<dbReference type="PROSITE" id="PS50263">
    <property type="entry name" value="CN_HYDROLASE"/>
    <property type="match status" value="1"/>
</dbReference>
<feature type="non-terminal residue" evidence="3">
    <location>
        <position position="144"/>
    </location>
</feature>
<dbReference type="GO" id="GO:0016787">
    <property type="term" value="F:hydrolase activity"/>
    <property type="evidence" value="ECO:0007669"/>
    <property type="project" value="UniProtKB-KW"/>
</dbReference>